<dbReference type="Proteomes" id="UP000554482">
    <property type="component" value="Unassembled WGS sequence"/>
</dbReference>
<proteinExistence type="predicted"/>
<organism evidence="2 3">
    <name type="scientific">Thalictrum thalictroides</name>
    <name type="common">Rue-anemone</name>
    <name type="synonym">Anemone thalictroides</name>
    <dbReference type="NCBI Taxonomy" id="46969"/>
    <lineage>
        <taxon>Eukaryota</taxon>
        <taxon>Viridiplantae</taxon>
        <taxon>Streptophyta</taxon>
        <taxon>Embryophyta</taxon>
        <taxon>Tracheophyta</taxon>
        <taxon>Spermatophyta</taxon>
        <taxon>Magnoliopsida</taxon>
        <taxon>Ranunculales</taxon>
        <taxon>Ranunculaceae</taxon>
        <taxon>Thalictroideae</taxon>
        <taxon>Thalictrum</taxon>
    </lineage>
</organism>
<accession>A0A7J6V6H7</accession>
<evidence type="ECO:0000313" key="3">
    <source>
        <dbReference type="Proteomes" id="UP000554482"/>
    </source>
</evidence>
<dbReference type="Gene3D" id="1.10.8.10">
    <property type="entry name" value="DNA helicase RuvA subunit, C-terminal domain"/>
    <property type="match status" value="1"/>
</dbReference>
<dbReference type="AlphaFoldDB" id="A0A7J6V6H7"/>
<protein>
    <submittedName>
        <fullName evidence="2">Uncharacterized protein</fullName>
    </submittedName>
</protein>
<dbReference type="EMBL" id="JABWDY010037330">
    <property type="protein sequence ID" value="KAF5180513.1"/>
    <property type="molecule type" value="Genomic_DNA"/>
</dbReference>
<reference evidence="2 3" key="1">
    <citation type="submission" date="2020-06" db="EMBL/GenBank/DDBJ databases">
        <title>Transcriptomic and genomic resources for Thalictrum thalictroides and T. hernandezii: Facilitating candidate gene discovery in an emerging model plant lineage.</title>
        <authorList>
            <person name="Arias T."/>
            <person name="Riano-Pachon D.M."/>
            <person name="Di Stilio V.S."/>
        </authorList>
    </citation>
    <scope>NUCLEOTIDE SEQUENCE [LARGE SCALE GENOMIC DNA]</scope>
    <source>
        <strain evidence="3">cv. WT478/WT964</strain>
        <tissue evidence="2">Leaves</tissue>
    </source>
</reference>
<dbReference type="OrthoDB" id="3169036at2759"/>
<keyword evidence="3" id="KW-1185">Reference proteome</keyword>
<sequence>PDEPVVEDKEDDEEDSEDEEDDNAEDGAEDLAAEQFKAPDLNHVISKPDDESSAIAQDDEDVDETGRTQGHRIGYDSGWSFQVKDCVRALKAADGDIVAAIMELTN</sequence>
<feature type="non-terminal residue" evidence="2">
    <location>
        <position position="1"/>
    </location>
</feature>
<evidence type="ECO:0000256" key="1">
    <source>
        <dbReference type="SAM" id="MobiDB-lite"/>
    </source>
</evidence>
<feature type="compositionally biased region" description="Acidic residues" evidence="1">
    <location>
        <begin position="1"/>
        <end position="32"/>
    </location>
</feature>
<gene>
    <name evidence="2" type="ORF">FRX31_029900</name>
</gene>
<feature type="region of interest" description="Disordered" evidence="1">
    <location>
        <begin position="1"/>
        <end position="75"/>
    </location>
</feature>
<name>A0A7J6V6H7_THATH</name>
<evidence type="ECO:0000313" key="2">
    <source>
        <dbReference type="EMBL" id="KAF5180513.1"/>
    </source>
</evidence>
<comment type="caution">
    <text evidence="2">The sequence shown here is derived from an EMBL/GenBank/DDBJ whole genome shotgun (WGS) entry which is preliminary data.</text>
</comment>